<sequence length="420" mass="44713">MILLSRWNLTEPTAQIIQTDDLQAHQSKYFIRNADASITFCAPSSGEGIDSTANSAYPRSELRETLENGDDREANWSLGSAPLHCLRGRLRVDSLAASGKAIVGQFHGEGHQPPLKIQVTLIEGTDRFKVYMQHRPMLGGTEYKPSFAAEVALGEEFGYDARVTRDGALSVTLDTAAGAETLTARYDVASYASDQWYMKAGMYSQEAVGGVGTGQATFVGLLLPFHGTAEELAALLAQESSEQPAAGDLEQLVAAPSQDDVLVGTEADDILDGGAGRDKLVGAGGADAFLFSARADSHRTAAASFADLVQDFDPTQDHIDLSALGFAGFGDGRNGTLLVQTSGDATRTYLKSYEADAEGRRFEVVLDGDHAGAILAGGVVWLTREDANNGHRADISRHNCAIAWHQAQIDAHLAAMQPLA</sequence>
<proteinExistence type="predicted"/>
<dbReference type="EMBL" id="SMMU01000007">
    <property type="protein sequence ID" value="TCL32525.1"/>
    <property type="molecule type" value="Genomic_DNA"/>
</dbReference>
<evidence type="ECO:0000259" key="4">
    <source>
        <dbReference type="Pfam" id="PF08548"/>
    </source>
</evidence>
<organism evidence="6 7">
    <name type="scientific">Azotobacter chroococcum</name>
    <dbReference type="NCBI Taxonomy" id="353"/>
    <lineage>
        <taxon>Bacteria</taxon>
        <taxon>Pseudomonadati</taxon>
        <taxon>Pseudomonadota</taxon>
        <taxon>Gammaproteobacteria</taxon>
        <taxon>Pseudomonadales</taxon>
        <taxon>Pseudomonadaceae</taxon>
        <taxon>Azotobacter</taxon>
    </lineage>
</organism>
<keyword evidence="3" id="KW-0677">Repeat</keyword>
<evidence type="ECO:0000256" key="1">
    <source>
        <dbReference type="ARBA" id="ARBA00004613"/>
    </source>
</evidence>
<dbReference type="GO" id="GO:0005509">
    <property type="term" value="F:calcium ion binding"/>
    <property type="evidence" value="ECO:0007669"/>
    <property type="project" value="InterPro"/>
</dbReference>
<reference evidence="6 7" key="1">
    <citation type="submission" date="2019-03" db="EMBL/GenBank/DDBJ databases">
        <title>Genomic Encyclopedia of Type Strains, Phase IV (KMG-IV): sequencing the most valuable type-strain genomes for metagenomic binning, comparative biology and taxonomic classification.</title>
        <authorList>
            <person name="Goeker M."/>
        </authorList>
    </citation>
    <scope>NUCLEOTIDE SEQUENCE [LARGE SCALE GENOMIC DNA]</scope>
    <source>
        <strain evidence="6 7">DSM 2286</strain>
    </source>
</reference>
<comment type="subcellular location">
    <subcellularLocation>
        <location evidence="1">Secreted</location>
    </subcellularLocation>
</comment>
<dbReference type="InterPro" id="IPR011049">
    <property type="entry name" value="Serralysin-like_metalloprot_C"/>
</dbReference>
<evidence type="ECO:0000256" key="2">
    <source>
        <dbReference type="ARBA" id="ARBA00022525"/>
    </source>
</evidence>
<dbReference type="InterPro" id="IPR014895">
    <property type="entry name" value="Alginate_lyase_2"/>
</dbReference>
<evidence type="ECO:0000313" key="7">
    <source>
        <dbReference type="Proteomes" id="UP000295169"/>
    </source>
</evidence>
<keyword evidence="6" id="KW-0456">Lyase</keyword>
<gene>
    <name evidence="6" type="ORF">EV691_10751</name>
</gene>
<feature type="domain" description="Peptidase M10 serralysin C-terminal" evidence="4">
    <location>
        <begin position="273"/>
        <end position="327"/>
    </location>
</feature>
<dbReference type="Proteomes" id="UP000295169">
    <property type="component" value="Unassembled WGS sequence"/>
</dbReference>
<dbReference type="AlphaFoldDB" id="A0A4R1PMK4"/>
<keyword evidence="2" id="KW-0964">Secreted</keyword>
<dbReference type="Pfam" id="PF08787">
    <property type="entry name" value="Alginate_lyase2"/>
    <property type="match status" value="1"/>
</dbReference>
<dbReference type="SUPFAM" id="SSF51120">
    <property type="entry name" value="beta-Roll"/>
    <property type="match status" value="1"/>
</dbReference>
<dbReference type="Pfam" id="PF08548">
    <property type="entry name" value="Peptidase_M10_C"/>
    <property type="match status" value="1"/>
</dbReference>
<dbReference type="GO" id="GO:0016829">
    <property type="term" value="F:lyase activity"/>
    <property type="evidence" value="ECO:0007669"/>
    <property type="project" value="UniProtKB-KW"/>
</dbReference>
<dbReference type="InterPro" id="IPR013858">
    <property type="entry name" value="Peptidase_M10B_C"/>
</dbReference>
<evidence type="ECO:0000313" key="6">
    <source>
        <dbReference type="EMBL" id="TCL32525.1"/>
    </source>
</evidence>
<comment type="caution">
    <text evidence="6">The sequence shown here is derived from an EMBL/GenBank/DDBJ whole genome shotgun (WGS) entry which is preliminary data.</text>
</comment>
<dbReference type="GO" id="GO:0005615">
    <property type="term" value="C:extracellular space"/>
    <property type="evidence" value="ECO:0007669"/>
    <property type="project" value="InterPro"/>
</dbReference>
<accession>A0A4R1PMK4</accession>
<name>A0A4R1PMK4_9GAMM</name>
<evidence type="ECO:0000259" key="5">
    <source>
        <dbReference type="Pfam" id="PF08787"/>
    </source>
</evidence>
<dbReference type="SUPFAM" id="SSF49899">
    <property type="entry name" value="Concanavalin A-like lectins/glucanases"/>
    <property type="match status" value="1"/>
</dbReference>
<evidence type="ECO:0000256" key="3">
    <source>
        <dbReference type="ARBA" id="ARBA00022737"/>
    </source>
</evidence>
<feature type="domain" description="Alginate lyase 2" evidence="5">
    <location>
        <begin position="4"/>
        <end position="217"/>
    </location>
</feature>
<dbReference type="RefSeq" id="WP_242672669.1">
    <property type="nucleotide sequence ID" value="NZ_JBHLST010000116.1"/>
</dbReference>
<dbReference type="Gene3D" id="2.150.10.10">
    <property type="entry name" value="Serralysin-like metalloprotease, C-terminal"/>
    <property type="match status" value="1"/>
</dbReference>
<protein>
    <submittedName>
        <fullName evidence="6">Alginate lyase</fullName>
    </submittedName>
</protein>
<dbReference type="InterPro" id="IPR013320">
    <property type="entry name" value="ConA-like_dom_sf"/>
</dbReference>
<dbReference type="Gene3D" id="2.60.120.200">
    <property type="match status" value="1"/>
</dbReference>